<proteinExistence type="predicted"/>
<organism evidence="1 2">
    <name type="scientific">Anncaliia algerae PRA339</name>
    <dbReference type="NCBI Taxonomy" id="1288291"/>
    <lineage>
        <taxon>Eukaryota</taxon>
        <taxon>Fungi</taxon>
        <taxon>Fungi incertae sedis</taxon>
        <taxon>Microsporidia</taxon>
        <taxon>Tubulinosematoidea</taxon>
        <taxon>Tubulinosematidae</taxon>
        <taxon>Anncaliia</taxon>
    </lineage>
</organism>
<evidence type="ECO:0008006" key="3">
    <source>
        <dbReference type="Google" id="ProtNLM"/>
    </source>
</evidence>
<dbReference type="AlphaFoldDB" id="A0A059F1T5"/>
<dbReference type="VEuPathDB" id="MicrosporidiaDB:H312_01331"/>
<evidence type="ECO:0000313" key="2">
    <source>
        <dbReference type="Proteomes" id="UP000030655"/>
    </source>
</evidence>
<protein>
    <recommendedName>
        <fullName evidence="3">Integrase catalytic domain-containing protein</fullName>
    </recommendedName>
</protein>
<sequence length="62" mass="7072">MKCVKGANMQAVESFHNCLKTEIKKRKGVLTDSREDFLKEFLFFFNNGDLAFSKGIDLIKIG</sequence>
<dbReference type="OrthoDB" id="10281194at2759"/>
<reference evidence="2" key="1">
    <citation type="submission" date="2013-02" db="EMBL/GenBank/DDBJ databases">
        <authorList>
            <consortium name="The Broad Institute Genome Sequencing Platform"/>
            <person name="Cuomo C."/>
            <person name="Becnel J."/>
            <person name="Sanscrainte N."/>
            <person name="Walker B."/>
            <person name="Young S.K."/>
            <person name="Zeng Q."/>
            <person name="Gargeya S."/>
            <person name="Fitzgerald M."/>
            <person name="Haas B."/>
            <person name="Abouelleil A."/>
            <person name="Alvarado L."/>
            <person name="Arachchi H.M."/>
            <person name="Berlin A.M."/>
            <person name="Chapman S.B."/>
            <person name="Dewar J."/>
            <person name="Goldberg J."/>
            <person name="Griggs A."/>
            <person name="Gujja S."/>
            <person name="Hansen M."/>
            <person name="Howarth C."/>
            <person name="Imamovic A."/>
            <person name="Larimer J."/>
            <person name="McCowan C."/>
            <person name="Murphy C."/>
            <person name="Neiman D."/>
            <person name="Pearson M."/>
            <person name="Priest M."/>
            <person name="Roberts A."/>
            <person name="Saif S."/>
            <person name="Shea T."/>
            <person name="Sisk P."/>
            <person name="Sykes S."/>
            <person name="Wortman J."/>
            <person name="Nusbaum C."/>
            <person name="Birren B."/>
        </authorList>
    </citation>
    <scope>NUCLEOTIDE SEQUENCE [LARGE SCALE GENOMIC DNA]</scope>
    <source>
        <strain evidence="2">PRA339</strain>
    </source>
</reference>
<name>A0A059F1T5_9MICR</name>
<dbReference type="HOGENOM" id="CLU_044348_8_2_1"/>
<gene>
    <name evidence="1" type="ORF">H312_01331</name>
</gene>
<accession>A0A059F1T5</accession>
<dbReference type="Proteomes" id="UP000030655">
    <property type="component" value="Unassembled WGS sequence"/>
</dbReference>
<evidence type="ECO:0000313" key="1">
    <source>
        <dbReference type="EMBL" id="KCZ81253.1"/>
    </source>
</evidence>
<keyword evidence="2" id="KW-1185">Reference proteome</keyword>
<dbReference type="EMBL" id="KK365146">
    <property type="protein sequence ID" value="KCZ81253.1"/>
    <property type="molecule type" value="Genomic_DNA"/>
</dbReference>
<reference evidence="1 2" key="2">
    <citation type="submission" date="2014-03" db="EMBL/GenBank/DDBJ databases">
        <title>The Genome Sequence of Anncaliia algerae insect isolate PRA339.</title>
        <authorList>
            <consortium name="The Broad Institute Genome Sequencing Platform"/>
            <consortium name="The Broad Institute Genome Sequencing Center for Infectious Disease"/>
            <person name="Cuomo C."/>
            <person name="Becnel J."/>
            <person name="Sanscrainte N."/>
            <person name="Walker B."/>
            <person name="Young S.K."/>
            <person name="Zeng Q."/>
            <person name="Gargeya S."/>
            <person name="Fitzgerald M."/>
            <person name="Haas B."/>
            <person name="Abouelleil A."/>
            <person name="Alvarado L."/>
            <person name="Arachchi H.M."/>
            <person name="Berlin A.M."/>
            <person name="Chapman S.B."/>
            <person name="Dewar J."/>
            <person name="Goldberg J."/>
            <person name="Griggs A."/>
            <person name="Gujja S."/>
            <person name="Hansen M."/>
            <person name="Howarth C."/>
            <person name="Imamovic A."/>
            <person name="Larimer J."/>
            <person name="McCowan C."/>
            <person name="Murphy C."/>
            <person name="Neiman D."/>
            <person name="Pearson M."/>
            <person name="Priest M."/>
            <person name="Roberts A."/>
            <person name="Saif S."/>
            <person name="Shea T."/>
            <person name="Sisk P."/>
            <person name="Sykes S."/>
            <person name="Wortman J."/>
            <person name="Nusbaum C."/>
            <person name="Birren B."/>
        </authorList>
    </citation>
    <scope>NUCLEOTIDE SEQUENCE [LARGE SCALE GENOMIC DNA]</scope>
    <source>
        <strain evidence="1 2">PRA339</strain>
    </source>
</reference>